<evidence type="ECO:0000256" key="1">
    <source>
        <dbReference type="SAM" id="MobiDB-lite"/>
    </source>
</evidence>
<feature type="region of interest" description="Disordered" evidence="1">
    <location>
        <begin position="615"/>
        <end position="665"/>
    </location>
</feature>
<proteinExistence type="predicted"/>
<dbReference type="RefSeq" id="WP_258568927.1">
    <property type="nucleotide sequence ID" value="NZ_JAKUDN010000001.1"/>
</dbReference>
<accession>A0ABT1L3V8</accession>
<comment type="caution">
    <text evidence="2">The sequence shown here is derived from an EMBL/GenBank/DDBJ whole genome shotgun (WGS) entry which is preliminary data.</text>
</comment>
<evidence type="ECO:0000313" key="3">
    <source>
        <dbReference type="Proteomes" id="UP001320768"/>
    </source>
</evidence>
<feature type="compositionally biased region" description="Basic and acidic residues" evidence="1">
    <location>
        <begin position="633"/>
        <end position="665"/>
    </location>
</feature>
<dbReference type="EMBL" id="JAKUDN010000001">
    <property type="protein sequence ID" value="MCP8351814.1"/>
    <property type="molecule type" value="Genomic_DNA"/>
</dbReference>
<keyword evidence="3" id="KW-1185">Reference proteome</keyword>
<organism evidence="2 3">
    <name type="scientific">Candidatus Synchoanobacter obligatus</name>
    <dbReference type="NCBI Taxonomy" id="2919597"/>
    <lineage>
        <taxon>Bacteria</taxon>
        <taxon>Pseudomonadati</taxon>
        <taxon>Pseudomonadota</taxon>
        <taxon>Gammaproteobacteria</taxon>
        <taxon>Candidatus Comchoanobacterales</taxon>
        <taxon>Candidatus Comchoanobacteraceae</taxon>
        <taxon>Candidatus Synchoanobacter</taxon>
    </lineage>
</organism>
<protein>
    <submittedName>
        <fullName evidence="2">Uncharacterized protein</fullName>
    </submittedName>
</protein>
<reference evidence="2 3" key="1">
    <citation type="journal article" date="2022" name="Nat. Microbiol.">
        <title>The microbiome of a bacterivorous marine choanoflagellate contains a resource-demanding obligate bacterial associate.</title>
        <authorList>
            <person name="Needham D.M."/>
            <person name="Poirier C."/>
            <person name="Bachy C."/>
            <person name="George E.E."/>
            <person name="Wilken S."/>
            <person name="Yung C.C.M."/>
            <person name="Limardo A.J."/>
            <person name="Morando M."/>
            <person name="Sudek L."/>
            <person name="Malmstrom R.R."/>
            <person name="Keeling P.J."/>
            <person name="Santoro A.E."/>
            <person name="Worden A.Z."/>
        </authorList>
    </citation>
    <scope>NUCLEOTIDE SEQUENCE [LARGE SCALE GENOMIC DNA]</scope>
    <source>
        <strain evidence="2 3">Comchoano-2</strain>
    </source>
</reference>
<name>A0ABT1L3V8_9GAMM</name>
<evidence type="ECO:0000313" key="2">
    <source>
        <dbReference type="EMBL" id="MCP8351814.1"/>
    </source>
</evidence>
<sequence length="665" mass="73677">MAIIDEYLRDQIQKCSGVEFFESRENDSFSDCYESLRQLHEKIRGSALPDGIDVDKLRMAYELGDAEDIRPVLALDVVQSVKHQMQVDVIQQLDDLYGEIQGLSVEAVEAKVVTLSKSPKVQFVLGGKRNLENPESLEEKTRNDIDHILCNRWLDLKLHEKHHEISDIFKRGPSVYGELQRMIVGIIGIQNLMKMPKYLLEACSRPQLNLIEKWTSQDYVLRRIEATAFRKRELGYPYSEDLPFCTNRHLYQSSIDSAANRKSLDDVLFPVTSRFKEAVKHAVGSAVKLELNVEELRKKGEGKVAELAVYLENKLNIDKEEAQRQLRQPIYTLFMTKKKHADLKRILEIYGFRKVKENTDVVTMFKNGTYKDLGLVNDLEVRHDIIKSGKLYARSGMLHSWDSSKNDFQQASTEGGAFKGSVIKYKNYKGVVVTTDGDIYTFKHQGDSSSGPLAFHSMITGGRPVLFAGAIHIEDGVIEGLSGFSGHYGPDNYATVLGFLANKGLLQNSISLEDFQENDMLSLELLNEASSSGSLSSEGKLALESLKGSLSSSSIGSEAPEAADDAVGMIFPSVPTGTLGGDPPLAAPEEDISDASLLARLKALGIDLAQGFTDTAAAPPVSSDELTAGQRMKKAEEPTAGDFPERKISPEKEGSGDEKVRGMKK</sequence>
<gene>
    <name evidence="2" type="ORF">MKS91_00695</name>
</gene>
<dbReference type="Proteomes" id="UP001320768">
    <property type="component" value="Unassembled WGS sequence"/>
</dbReference>